<dbReference type="InterPro" id="IPR018478">
    <property type="entry name" value="Sporu_reg_WhiA_N_dom"/>
</dbReference>
<dbReference type="InterPro" id="IPR039518">
    <property type="entry name" value="WhiA_LAGLIDADG_dom"/>
</dbReference>
<dbReference type="GO" id="GO:0043937">
    <property type="term" value="P:regulation of sporulation"/>
    <property type="evidence" value="ECO:0007669"/>
    <property type="project" value="InterPro"/>
</dbReference>
<feature type="domain" description="Sporulation transcription regulator WhiA N-terminal" evidence="6">
    <location>
        <begin position="19"/>
        <end position="104"/>
    </location>
</feature>
<evidence type="ECO:0000259" key="7">
    <source>
        <dbReference type="Pfam" id="PF14527"/>
    </source>
</evidence>
<feature type="domain" description="Sporulation regulator WhiA C-terminal" evidence="5">
    <location>
        <begin position="220"/>
        <end position="303"/>
    </location>
</feature>
<evidence type="ECO:0000256" key="1">
    <source>
        <dbReference type="ARBA" id="ARBA00022618"/>
    </source>
</evidence>
<dbReference type="GO" id="GO:0051301">
    <property type="term" value="P:cell division"/>
    <property type="evidence" value="ECO:0007669"/>
    <property type="project" value="UniProtKB-UniRule"/>
</dbReference>
<keyword evidence="2 4" id="KW-0238">DNA-binding</keyword>
<evidence type="ECO:0000256" key="3">
    <source>
        <dbReference type="ARBA" id="ARBA00023306"/>
    </source>
</evidence>
<dbReference type="InterPro" id="IPR003802">
    <property type="entry name" value="Sporulation_regulator_WhiA"/>
</dbReference>
<dbReference type="NCBIfam" id="TIGR00647">
    <property type="entry name" value="DNA_bind_WhiA"/>
    <property type="match status" value="1"/>
</dbReference>
<evidence type="ECO:0000313" key="9">
    <source>
        <dbReference type="Proteomes" id="UP000187485"/>
    </source>
</evidence>
<dbReference type="PANTHER" id="PTHR37307:SF1">
    <property type="entry name" value="CELL DIVISION PROTEIN WHIA-RELATED"/>
    <property type="match status" value="1"/>
</dbReference>
<dbReference type="Gene3D" id="3.10.28.10">
    <property type="entry name" value="Homing endonucleases"/>
    <property type="match status" value="1"/>
</dbReference>
<evidence type="ECO:0000256" key="2">
    <source>
        <dbReference type="ARBA" id="ARBA00023125"/>
    </source>
</evidence>
<dbReference type="PANTHER" id="PTHR37307">
    <property type="entry name" value="CELL DIVISION PROTEIN WHIA-RELATED"/>
    <property type="match status" value="1"/>
</dbReference>
<evidence type="ECO:0000256" key="4">
    <source>
        <dbReference type="HAMAP-Rule" id="MF_01420"/>
    </source>
</evidence>
<evidence type="ECO:0000313" key="8">
    <source>
        <dbReference type="EMBL" id="GAV21546.1"/>
    </source>
</evidence>
<gene>
    <name evidence="4" type="primary">whiA</name>
    <name evidence="8" type="ORF">cpu_00560</name>
</gene>
<accession>A0A1L8CRJ6</accession>
<name>A0A1L8CRJ6_9THEO</name>
<comment type="function">
    <text evidence="4">Involved in cell division and chromosome segregation.</text>
</comment>
<reference evidence="9" key="1">
    <citation type="submission" date="2016-12" db="EMBL/GenBank/DDBJ databases">
        <title>Draft Genome Sequences od Carboxydothermus pertinax and islandicus, Hydrogenogenic Carboxydotrophic Bacteria.</title>
        <authorList>
            <person name="Fukuyama Y."/>
            <person name="Ohmae K."/>
            <person name="Yoneda Y."/>
            <person name="Yoshida T."/>
            <person name="Sako Y."/>
        </authorList>
    </citation>
    <scope>NUCLEOTIDE SEQUENCE [LARGE SCALE GENOMIC DNA]</scope>
    <source>
        <strain evidence="9">Ug1</strain>
    </source>
</reference>
<keyword evidence="3 4" id="KW-0131">Cell cycle</keyword>
<dbReference type="InterPro" id="IPR027434">
    <property type="entry name" value="Homing_endonucl"/>
</dbReference>
<keyword evidence="1 4" id="KW-0132">Cell division</keyword>
<feature type="domain" description="WhiA LAGLIDADG-like" evidence="7">
    <location>
        <begin position="126"/>
        <end position="217"/>
    </location>
</feature>
<evidence type="ECO:0000259" key="6">
    <source>
        <dbReference type="Pfam" id="PF10298"/>
    </source>
</evidence>
<dbReference type="Pfam" id="PF10298">
    <property type="entry name" value="WhiA_N"/>
    <property type="match status" value="1"/>
</dbReference>
<sequence>MSFARETKEELAHIIPQKSCCQRAELGAYLKMLGDLGISNKRLKLTIKTPLSFLARKILILLKNYSGLKTKTMVQDHGRLMQKNFYFIEIDERVEELLKEYGFLDDKGNLSNRINEQYIKNDCCRRSFLRGVFLAGGSLNDPLGDYHLELNLPDEAFARQVLNILQKYHFTFRLLKRKTMPFLYLKDAEQILSFLSLIGAHQSLLKFENVRVMKEVRNQVNRLVNCETANIEKAVKTAVKQIKDIKLISEKIGLESLDPALKEIAQLRLNNPDLSLKELGGLLNPPLTKSGVNHRFRKLEQLAEKIRNGALR</sequence>
<dbReference type="HAMAP" id="MF_01420">
    <property type="entry name" value="HTH_type_WhiA"/>
    <property type="match status" value="1"/>
</dbReference>
<organism evidence="8 9">
    <name type="scientific">Carboxydothermus pertinax</name>
    <dbReference type="NCBI Taxonomy" id="870242"/>
    <lineage>
        <taxon>Bacteria</taxon>
        <taxon>Bacillati</taxon>
        <taxon>Bacillota</taxon>
        <taxon>Clostridia</taxon>
        <taxon>Thermoanaerobacterales</taxon>
        <taxon>Thermoanaerobacteraceae</taxon>
        <taxon>Carboxydothermus</taxon>
    </lineage>
</organism>
<comment type="caution">
    <text evidence="8">The sequence shown here is derived from an EMBL/GenBank/DDBJ whole genome shotgun (WGS) entry which is preliminary data.</text>
</comment>
<protein>
    <recommendedName>
        <fullName evidence="4">Probable cell division protein WhiA</fullName>
    </recommendedName>
</protein>
<dbReference type="OrthoDB" id="401278at2"/>
<dbReference type="STRING" id="870242.cpu_00560"/>
<dbReference type="Pfam" id="PF02650">
    <property type="entry name" value="HTH_WhiA"/>
    <property type="match status" value="1"/>
</dbReference>
<dbReference type="GO" id="GO:0003677">
    <property type="term" value="F:DNA binding"/>
    <property type="evidence" value="ECO:0007669"/>
    <property type="project" value="UniProtKB-UniRule"/>
</dbReference>
<dbReference type="InterPro" id="IPR023054">
    <property type="entry name" value="Sporulation_regulator_WhiA_C"/>
</dbReference>
<dbReference type="Proteomes" id="UP000187485">
    <property type="component" value="Unassembled WGS sequence"/>
</dbReference>
<dbReference type="AlphaFoldDB" id="A0A1L8CRJ6"/>
<keyword evidence="9" id="KW-1185">Reference proteome</keyword>
<dbReference type="Pfam" id="PF14527">
    <property type="entry name" value="LAGLIDADG_WhiA"/>
    <property type="match status" value="1"/>
</dbReference>
<proteinExistence type="inferred from homology"/>
<evidence type="ECO:0000259" key="5">
    <source>
        <dbReference type="Pfam" id="PF02650"/>
    </source>
</evidence>
<dbReference type="SUPFAM" id="SSF55608">
    <property type="entry name" value="Homing endonucleases"/>
    <property type="match status" value="1"/>
</dbReference>
<dbReference type="RefSeq" id="WP_075857995.1">
    <property type="nucleotide sequence ID" value="NZ_BDJK01000003.1"/>
</dbReference>
<comment type="similarity">
    <text evidence="4">Belongs to the WhiA family.</text>
</comment>
<dbReference type="EMBL" id="BDJK01000003">
    <property type="protein sequence ID" value="GAV21546.1"/>
    <property type="molecule type" value="Genomic_DNA"/>
</dbReference>